<dbReference type="InterPro" id="IPR050930">
    <property type="entry name" value="MFS_Vesicular_Transporter"/>
</dbReference>
<dbReference type="Pfam" id="PF07690">
    <property type="entry name" value="MFS_1"/>
    <property type="match status" value="1"/>
</dbReference>
<dbReference type="InterPro" id="IPR011701">
    <property type="entry name" value="MFS"/>
</dbReference>
<dbReference type="EMBL" id="ML735245">
    <property type="protein sequence ID" value="KAE8391406.1"/>
    <property type="molecule type" value="Genomic_DNA"/>
</dbReference>
<dbReference type="SUPFAM" id="SSF103473">
    <property type="entry name" value="MFS general substrate transporter"/>
    <property type="match status" value="1"/>
</dbReference>
<feature type="transmembrane region" description="Helical" evidence="7">
    <location>
        <begin position="340"/>
        <end position="360"/>
    </location>
</feature>
<gene>
    <name evidence="9" type="ORF">BDV23DRAFT_171596</name>
</gene>
<evidence type="ECO:0000256" key="6">
    <source>
        <dbReference type="SAM" id="MobiDB-lite"/>
    </source>
</evidence>
<dbReference type="Gene3D" id="1.20.1250.20">
    <property type="entry name" value="MFS general substrate transporter like domains"/>
    <property type="match status" value="2"/>
</dbReference>
<feature type="compositionally biased region" description="Low complexity" evidence="6">
    <location>
        <begin position="201"/>
        <end position="249"/>
    </location>
</feature>
<feature type="domain" description="Major facilitator superfamily (MFS) profile" evidence="8">
    <location>
        <begin position="15"/>
        <end position="463"/>
    </location>
</feature>
<comment type="subcellular location">
    <subcellularLocation>
        <location evidence="1">Membrane</location>
        <topology evidence="1">Multi-pass membrane protein</topology>
    </subcellularLocation>
</comment>
<keyword evidence="2" id="KW-0813">Transport</keyword>
<evidence type="ECO:0000313" key="9">
    <source>
        <dbReference type="EMBL" id="KAE8391406.1"/>
    </source>
</evidence>
<sequence>MDAWGYRWRSAKPLIITTISIALFAETFLYSFIIPMLSYMLEVRLNIDPSETQRYTTALLALHGLVALVVAPPIAYFTDKTPNRKVPFLISLAVSLTGTYLIAIASSVWVLYLGRVIQGVAGSASWIVGYATLADNVRQEDMGKAMGLTMSFSLLGIVTGPSISGILLQLLGYWTAWTAPLVVLVLNIIARLVMLERRDSPSSVPVPRAVASSSSSISQEAVEPQGQDESSTLLPSSSSSSSSPHGYSSFNTMPSKADPSDSPKQRPGFYGAMFREPRVLTGAANLLLYNIITAGFNTILPLHLHSIFHWESMTVGLIFLGLQLPQVILGPLVGCLRDRLGYRYLTTVGWILLAPLLWLLGVPGSNTFSWSRSETHGKASFFTCIAGIGVMLSLVRGGGALQMTWVMHELQSKDPTVFGDYGASSRLFSLIEIFFNLGLVLGPLLSGLLVEALSFYYTWILFG</sequence>
<dbReference type="GO" id="GO:0022857">
    <property type="term" value="F:transmembrane transporter activity"/>
    <property type="evidence" value="ECO:0007669"/>
    <property type="project" value="InterPro"/>
</dbReference>
<evidence type="ECO:0000256" key="7">
    <source>
        <dbReference type="SAM" id="Phobius"/>
    </source>
</evidence>
<feature type="transmembrane region" description="Helical" evidence="7">
    <location>
        <begin position="14"/>
        <end position="37"/>
    </location>
</feature>
<dbReference type="GO" id="GO:0016020">
    <property type="term" value="C:membrane"/>
    <property type="evidence" value="ECO:0007669"/>
    <property type="project" value="UniProtKB-SubCell"/>
</dbReference>
<evidence type="ECO:0000256" key="2">
    <source>
        <dbReference type="ARBA" id="ARBA00022448"/>
    </source>
</evidence>
<evidence type="ECO:0000256" key="1">
    <source>
        <dbReference type="ARBA" id="ARBA00004141"/>
    </source>
</evidence>
<dbReference type="InterPro" id="IPR020846">
    <property type="entry name" value="MFS_dom"/>
</dbReference>
<protein>
    <submittedName>
        <fullName evidence="9">Putative MFS transporter</fullName>
    </submittedName>
</protein>
<evidence type="ECO:0000256" key="4">
    <source>
        <dbReference type="ARBA" id="ARBA00022989"/>
    </source>
</evidence>
<feature type="transmembrane region" description="Helical" evidence="7">
    <location>
        <begin position="433"/>
        <end position="457"/>
    </location>
</feature>
<evidence type="ECO:0000256" key="5">
    <source>
        <dbReference type="ARBA" id="ARBA00023136"/>
    </source>
</evidence>
<feature type="region of interest" description="Disordered" evidence="6">
    <location>
        <begin position="201"/>
        <end position="264"/>
    </location>
</feature>
<dbReference type="InterPro" id="IPR036259">
    <property type="entry name" value="MFS_trans_sf"/>
</dbReference>
<dbReference type="PANTHER" id="PTHR23506:SF35">
    <property type="entry name" value="MAJOR FACILITATOR SUPERFAMILY (MFS) PROFILE DOMAIN-CONTAINING PROTEIN-RELATED"/>
    <property type="match status" value="1"/>
</dbReference>
<dbReference type="OrthoDB" id="5086884at2759"/>
<reference evidence="9" key="1">
    <citation type="submission" date="2019-04" db="EMBL/GenBank/DDBJ databases">
        <title>Friends and foes A comparative genomics studyof 23 Aspergillus species from section Flavi.</title>
        <authorList>
            <consortium name="DOE Joint Genome Institute"/>
            <person name="Kjaerbolling I."/>
            <person name="Vesth T."/>
            <person name="Frisvad J.C."/>
            <person name="Nybo J.L."/>
            <person name="Theobald S."/>
            <person name="Kildgaard S."/>
            <person name="Isbrandt T."/>
            <person name="Kuo A."/>
            <person name="Sato A."/>
            <person name="Lyhne E.K."/>
            <person name="Kogle M.E."/>
            <person name="Wiebenga A."/>
            <person name="Kun R.S."/>
            <person name="Lubbers R.J."/>
            <person name="Makela M.R."/>
            <person name="Barry K."/>
            <person name="Chovatia M."/>
            <person name="Clum A."/>
            <person name="Daum C."/>
            <person name="Haridas S."/>
            <person name="He G."/>
            <person name="LaButti K."/>
            <person name="Lipzen A."/>
            <person name="Mondo S."/>
            <person name="Riley R."/>
            <person name="Salamov A."/>
            <person name="Simmons B.A."/>
            <person name="Magnuson J.K."/>
            <person name="Henrissat B."/>
            <person name="Mortensen U.H."/>
            <person name="Larsen T.O."/>
            <person name="Devries R.P."/>
            <person name="Grigoriev I.V."/>
            <person name="Machida M."/>
            <person name="Baker S.E."/>
            <person name="Andersen M.R."/>
        </authorList>
    </citation>
    <scope>NUCLEOTIDE SEQUENCE [LARGE SCALE GENOMIC DNA]</scope>
    <source>
        <strain evidence="9">IBT 14317</strain>
    </source>
</reference>
<dbReference type="PANTHER" id="PTHR23506">
    <property type="entry name" value="GH10249P"/>
    <property type="match status" value="1"/>
</dbReference>
<evidence type="ECO:0000256" key="3">
    <source>
        <dbReference type="ARBA" id="ARBA00022692"/>
    </source>
</evidence>
<feature type="transmembrane region" description="Helical" evidence="7">
    <location>
        <begin position="174"/>
        <end position="193"/>
    </location>
</feature>
<name>A0A5N7CB77_PETAA</name>
<keyword evidence="4 7" id="KW-1133">Transmembrane helix</keyword>
<dbReference type="AlphaFoldDB" id="A0A5N7CB77"/>
<accession>A0A5N7CB77</accession>
<feature type="transmembrane region" description="Helical" evidence="7">
    <location>
        <begin position="57"/>
        <end position="77"/>
    </location>
</feature>
<feature type="transmembrane region" description="Helical" evidence="7">
    <location>
        <begin position="279"/>
        <end position="300"/>
    </location>
</feature>
<feature type="transmembrane region" description="Helical" evidence="7">
    <location>
        <begin position="116"/>
        <end position="133"/>
    </location>
</feature>
<evidence type="ECO:0000259" key="8">
    <source>
        <dbReference type="PROSITE" id="PS50850"/>
    </source>
</evidence>
<keyword evidence="5 7" id="KW-0472">Membrane</keyword>
<dbReference type="Proteomes" id="UP000326877">
    <property type="component" value="Unassembled WGS sequence"/>
</dbReference>
<feature type="transmembrane region" description="Helical" evidence="7">
    <location>
        <begin position="89"/>
        <end position="110"/>
    </location>
</feature>
<dbReference type="PROSITE" id="PS50850">
    <property type="entry name" value="MFS"/>
    <property type="match status" value="1"/>
</dbReference>
<organism evidence="9">
    <name type="scientific">Petromyces alliaceus</name>
    <name type="common">Aspergillus alliaceus</name>
    <dbReference type="NCBI Taxonomy" id="209559"/>
    <lineage>
        <taxon>Eukaryota</taxon>
        <taxon>Fungi</taxon>
        <taxon>Dikarya</taxon>
        <taxon>Ascomycota</taxon>
        <taxon>Pezizomycotina</taxon>
        <taxon>Eurotiomycetes</taxon>
        <taxon>Eurotiomycetidae</taxon>
        <taxon>Eurotiales</taxon>
        <taxon>Aspergillaceae</taxon>
        <taxon>Aspergillus</taxon>
        <taxon>Aspergillus subgen. Circumdati</taxon>
    </lineage>
</organism>
<proteinExistence type="predicted"/>
<feature type="transmembrane region" description="Helical" evidence="7">
    <location>
        <begin position="380"/>
        <end position="401"/>
    </location>
</feature>
<keyword evidence="3 7" id="KW-0812">Transmembrane</keyword>
<feature type="transmembrane region" description="Helical" evidence="7">
    <location>
        <begin position="145"/>
        <end position="168"/>
    </location>
</feature>
<feature type="transmembrane region" description="Helical" evidence="7">
    <location>
        <begin position="312"/>
        <end position="333"/>
    </location>
</feature>